<feature type="compositionally biased region" description="Gly residues" evidence="1">
    <location>
        <begin position="429"/>
        <end position="442"/>
    </location>
</feature>
<sequence length="511" mass="51127">MTAHSTDDRAEGSGGPSASRRAAGRHSAVPAAEMADALRRGTRHGWCYDLLATRLYRYCWSLLGPAEDPGAPDPAAEAVHEAFLAATHHIGALADDDDLVPWLFALVRAAARRRGFCAESPYARLPVMPRERAAVELSRLLPPSRRELLELYLRHNVPTAQIARVAGLGPDTAADLCRTAVLHAADLLVRHRLAPGDAAGRGPDRGVRDVLALLEPPAPPRALRERVLHDCASPLKGAERRAAADALAPLGADGFPLHRDRTAAAGAAAPAAAPAADGGEGADGGDGARESAAALPRDRVTTRDVPVPARAEALARPAPDTDETGGGTARRRRPRALTATVAAVAVVLCLWGGVAAVRGGGSDAVTGARLPAPPGTGSPVDDGAGSADATAEPDTGPGPPAPSSAPVPAETVAPPAPSAPAAEPPPAEAGGGDGAEGPGWAGGAPPASGGAAAPEGGGEPEQGGGDDTEEPGGEDGEGDSDGGSEPGRRGPLSELVGGLLGLLGGSTAPER</sequence>
<feature type="compositionally biased region" description="Pro residues" evidence="1">
    <location>
        <begin position="414"/>
        <end position="427"/>
    </location>
</feature>
<feature type="compositionally biased region" description="Pro residues" evidence="1">
    <location>
        <begin position="396"/>
        <end position="405"/>
    </location>
</feature>
<evidence type="ECO:0000313" key="3">
    <source>
        <dbReference type="Proteomes" id="UP000575985"/>
    </source>
</evidence>
<proteinExistence type="predicted"/>
<dbReference type="AlphaFoldDB" id="A0A853BMA8"/>
<evidence type="ECO:0000313" key="2">
    <source>
        <dbReference type="EMBL" id="NYI95807.1"/>
    </source>
</evidence>
<feature type="region of interest" description="Disordered" evidence="1">
    <location>
        <begin position="266"/>
        <end position="334"/>
    </location>
</feature>
<feature type="compositionally biased region" description="Low complexity" evidence="1">
    <location>
        <begin position="305"/>
        <end position="318"/>
    </location>
</feature>
<dbReference type="GO" id="GO:0000428">
    <property type="term" value="C:DNA-directed RNA polymerase complex"/>
    <property type="evidence" value="ECO:0007669"/>
    <property type="project" value="UniProtKB-KW"/>
</dbReference>
<protein>
    <submittedName>
        <fullName evidence="2">DNA-directed RNA polymerase specialized sigma24 family protein</fullName>
    </submittedName>
</protein>
<evidence type="ECO:0000256" key="1">
    <source>
        <dbReference type="SAM" id="MobiDB-lite"/>
    </source>
</evidence>
<feature type="compositionally biased region" description="Low complexity" evidence="1">
    <location>
        <begin position="16"/>
        <end position="28"/>
    </location>
</feature>
<keyword evidence="3" id="KW-1185">Reference proteome</keyword>
<dbReference type="Proteomes" id="UP000575985">
    <property type="component" value="Unassembled WGS sequence"/>
</dbReference>
<dbReference type="GO" id="GO:0003700">
    <property type="term" value="F:DNA-binding transcription factor activity"/>
    <property type="evidence" value="ECO:0007669"/>
    <property type="project" value="InterPro"/>
</dbReference>
<organism evidence="2 3">
    <name type="scientific">Streptomonospora nanhaiensis</name>
    <dbReference type="NCBI Taxonomy" id="1323731"/>
    <lineage>
        <taxon>Bacteria</taxon>
        <taxon>Bacillati</taxon>
        <taxon>Actinomycetota</taxon>
        <taxon>Actinomycetes</taxon>
        <taxon>Streptosporangiales</taxon>
        <taxon>Nocardiopsidaceae</taxon>
        <taxon>Streptomonospora</taxon>
    </lineage>
</organism>
<feature type="compositionally biased region" description="Acidic residues" evidence="1">
    <location>
        <begin position="464"/>
        <end position="482"/>
    </location>
</feature>
<dbReference type="SUPFAM" id="SSF88946">
    <property type="entry name" value="Sigma2 domain of RNA polymerase sigma factors"/>
    <property type="match status" value="1"/>
</dbReference>
<accession>A0A853BMA8</accession>
<reference evidence="2 3" key="1">
    <citation type="submission" date="2020-07" db="EMBL/GenBank/DDBJ databases">
        <title>Sequencing the genomes of 1000 actinobacteria strains.</title>
        <authorList>
            <person name="Klenk H.-P."/>
        </authorList>
    </citation>
    <scope>NUCLEOTIDE SEQUENCE [LARGE SCALE GENOMIC DNA]</scope>
    <source>
        <strain evidence="2 3">DSM 45927</strain>
    </source>
</reference>
<keyword evidence="2" id="KW-0804">Transcription</keyword>
<gene>
    <name evidence="2" type="ORF">HNR12_002084</name>
</gene>
<name>A0A853BMA8_9ACTN</name>
<dbReference type="EMBL" id="JACCFO010000001">
    <property type="protein sequence ID" value="NYI95807.1"/>
    <property type="molecule type" value="Genomic_DNA"/>
</dbReference>
<comment type="caution">
    <text evidence="2">The sequence shown here is derived from an EMBL/GenBank/DDBJ whole genome shotgun (WGS) entry which is preliminary data.</text>
</comment>
<feature type="compositionally biased region" description="Low complexity" evidence="1">
    <location>
        <begin position="266"/>
        <end position="277"/>
    </location>
</feature>
<feature type="compositionally biased region" description="Low complexity" evidence="1">
    <location>
        <begin position="443"/>
        <end position="454"/>
    </location>
</feature>
<dbReference type="Gene3D" id="1.10.1740.10">
    <property type="match status" value="1"/>
</dbReference>
<dbReference type="GO" id="GO:0006352">
    <property type="term" value="P:DNA-templated transcription initiation"/>
    <property type="evidence" value="ECO:0007669"/>
    <property type="project" value="InterPro"/>
</dbReference>
<feature type="region of interest" description="Disordered" evidence="1">
    <location>
        <begin position="1"/>
        <end position="28"/>
    </location>
</feature>
<feature type="region of interest" description="Disordered" evidence="1">
    <location>
        <begin position="367"/>
        <end position="511"/>
    </location>
</feature>
<dbReference type="InterPro" id="IPR013325">
    <property type="entry name" value="RNA_pol_sigma_r2"/>
</dbReference>
<feature type="compositionally biased region" description="Basic and acidic residues" evidence="1">
    <location>
        <begin position="1"/>
        <end position="11"/>
    </location>
</feature>
<dbReference type="RefSeq" id="WP_179767271.1">
    <property type="nucleotide sequence ID" value="NZ_JACCFO010000001.1"/>
</dbReference>
<keyword evidence="2" id="KW-0240">DNA-directed RNA polymerase</keyword>